<feature type="transmembrane region" description="Helical" evidence="10">
    <location>
        <begin position="85"/>
        <end position="107"/>
    </location>
</feature>
<dbReference type="PANTHER" id="PTHR21290:SF25">
    <property type="entry name" value="SPHINGOMYELIN SYNTHASE-RELATED PROTEIN 1"/>
    <property type="match status" value="1"/>
</dbReference>
<keyword evidence="3" id="KW-0808">Transferase</keyword>
<keyword evidence="5" id="KW-0746">Sphingolipid metabolism</keyword>
<feature type="transmembrane region" description="Helical" evidence="10">
    <location>
        <begin position="175"/>
        <end position="195"/>
    </location>
</feature>
<evidence type="ECO:0000259" key="11">
    <source>
        <dbReference type="Pfam" id="PF14360"/>
    </source>
</evidence>
<keyword evidence="6 10" id="KW-1133">Transmembrane helix</keyword>
<organism evidence="12 13">
    <name type="scientific">Allomyces macrogynus (strain ATCC 38327)</name>
    <name type="common">Allomyces javanicus var. macrogynus</name>
    <dbReference type="NCBI Taxonomy" id="578462"/>
    <lineage>
        <taxon>Eukaryota</taxon>
        <taxon>Fungi</taxon>
        <taxon>Fungi incertae sedis</taxon>
        <taxon>Blastocladiomycota</taxon>
        <taxon>Blastocladiomycetes</taxon>
        <taxon>Blastocladiales</taxon>
        <taxon>Blastocladiaceae</taxon>
        <taxon>Allomyces</taxon>
    </lineage>
</organism>
<comment type="similarity">
    <text evidence="2">Belongs to the sphingomyelin synthase family.</text>
</comment>
<evidence type="ECO:0000256" key="3">
    <source>
        <dbReference type="ARBA" id="ARBA00022679"/>
    </source>
</evidence>
<sequence length="462" mass="50067">MTPVPTPTPAARMSPADHAAHANRPSPTSTAGGWAAAVAAADPPLPSAHDVATPSQQTEWRTRVLVWAYTRWPPWRRAVWTDVKLLGVSFVWFFVTMYINCLANSTVDRINPNTILPVDQRKVLQDPTIDKLGHGFFHSGLPRDLPDLLVRVAGALIVVRAAISGRQALTIFRRFLYVAGAAFLLRAPSLLMTVLPNPNIDCMSSPHPNIFVDALYLLTLMRASCGDVFFSGHTVFFTMAARLWISYSSSHVLKLLVTAIMAFAMFSLVWASYHYSIDVFIACLVVNVMYSFYHWVIKRKLGSERWWGRVIRAADGEELMDTLEADYRAVTPDALTSHETLANDADSVGKDAKMIHDPETATAAPISDGKSAVHANADATSIHAADVASVVLAHGHHHHHDELQLLVDGPVPVVPGASDATSSASSSGSSSSSSSAGSPRKRGDDVSPRVASGDMTPPQLHE</sequence>
<dbReference type="Proteomes" id="UP000054350">
    <property type="component" value="Unassembled WGS sequence"/>
</dbReference>
<dbReference type="GO" id="GO:0005789">
    <property type="term" value="C:endoplasmic reticulum membrane"/>
    <property type="evidence" value="ECO:0007669"/>
    <property type="project" value="TreeGrafter"/>
</dbReference>
<name>A0A0L0RYU0_ALLM3</name>
<protein>
    <recommendedName>
        <fullName evidence="11">Sphingomyelin synthase-like domain-containing protein</fullName>
    </recommendedName>
</protein>
<evidence type="ECO:0000256" key="10">
    <source>
        <dbReference type="SAM" id="Phobius"/>
    </source>
</evidence>
<dbReference type="GO" id="GO:0046513">
    <property type="term" value="P:ceramide biosynthetic process"/>
    <property type="evidence" value="ECO:0007669"/>
    <property type="project" value="TreeGrafter"/>
</dbReference>
<accession>A0A0L0RYU0</accession>
<proteinExistence type="inferred from homology"/>
<evidence type="ECO:0000313" key="13">
    <source>
        <dbReference type="Proteomes" id="UP000054350"/>
    </source>
</evidence>
<dbReference type="VEuPathDB" id="FungiDB:AMAG_01391"/>
<evidence type="ECO:0000256" key="5">
    <source>
        <dbReference type="ARBA" id="ARBA00022919"/>
    </source>
</evidence>
<feature type="region of interest" description="Disordered" evidence="9">
    <location>
        <begin position="1"/>
        <end position="36"/>
    </location>
</feature>
<dbReference type="GO" id="GO:0033188">
    <property type="term" value="F:sphingomyelin synthase activity"/>
    <property type="evidence" value="ECO:0007669"/>
    <property type="project" value="TreeGrafter"/>
</dbReference>
<gene>
    <name evidence="12" type="ORF">AMAG_01391</name>
</gene>
<evidence type="ECO:0000256" key="8">
    <source>
        <dbReference type="ARBA" id="ARBA00023136"/>
    </source>
</evidence>
<evidence type="ECO:0000256" key="6">
    <source>
        <dbReference type="ARBA" id="ARBA00022989"/>
    </source>
</evidence>
<feature type="domain" description="Sphingomyelin synthase-like" evidence="11">
    <location>
        <begin position="224"/>
        <end position="294"/>
    </location>
</feature>
<keyword evidence="4 10" id="KW-0812">Transmembrane</keyword>
<dbReference type="InterPro" id="IPR025749">
    <property type="entry name" value="Sphingomyelin_synth-like_dom"/>
</dbReference>
<dbReference type="PANTHER" id="PTHR21290">
    <property type="entry name" value="SPHINGOMYELIN SYNTHETASE"/>
    <property type="match status" value="1"/>
</dbReference>
<evidence type="ECO:0000256" key="7">
    <source>
        <dbReference type="ARBA" id="ARBA00023098"/>
    </source>
</evidence>
<evidence type="ECO:0000256" key="1">
    <source>
        <dbReference type="ARBA" id="ARBA00004141"/>
    </source>
</evidence>
<dbReference type="OrthoDB" id="422827at2759"/>
<dbReference type="EMBL" id="GG745329">
    <property type="protein sequence ID" value="KNE55503.1"/>
    <property type="molecule type" value="Genomic_DNA"/>
</dbReference>
<dbReference type="AlphaFoldDB" id="A0A0L0RYU0"/>
<dbReference type="GO" id="GO:0005886">
    <property type="term" value="C:plasma membrane"/>
    <property type="evidence" value="ECO:0007669"/>
    <property type="project" value="TreeGrafter"/>
</dbReference>
<reference evidence="12 13" key="1">
    <citation type="submission" date="2009-11" db="EMBL/GenBank/DDBJ databases">
        <title>Annotation of Allomyces macrogynus ATCC 38327.</title>
        <authorList>
            <consortium name="The Broad Institute Genome Sequencing Platform"/>
            <person name="Russ C."/>
            <person name="Cuomo C."/>
            <person name="Burger G."/>
            <person name="Gray M.W."/>
            <person name="Holland P.W.H."/>
            <person name="King N."/>
            <person name="Lang F.B.F."/>
            <person name="Roger A.J."/>
            <person name="Ruiz-Trillo I."/>
            <person name="Young S.K."/>
            <person name="Zeng Q."/>
            <person name="Gargeya S."/>
            <person name="Fitzgerald M."/>
            <person name="Haas B."/>
            <person name="Abouelleil A."/>
            <person name="Alvarado L."/>
            <person name="Arachchi H.M."/>
            <person name="Berlin A."/>
            <person name="Chapman S.B."/>
            <person name="Gearin G."/>
            <person name="Goldberg J."/>
            <person name="Griggs A."/>
            <person name="Gujja S."/>
            <person name="Hansen M."/>
            <person name="Heiman D."/>
            <person name="Howarth C."/>
            <person name="Larimer J."/>
            <person name="Lui A."/>
            <person name="MacDonald P.J.P."/>
            <person name="McCowen C."/>
            <person name="Montmayeur A."/>
            <person name="Murphy C."/>
            <person name="Neiman D."/>
            <person name="Pearson M."/>
            <person name="Priest M."/>
            <person name="Roberts A."/>
            <person name="Saif S."/>
            <person name="Shea T."/>
            <person name="Sisk P."/>
            <person name="Stolte C."/>
            <person name="Sykes S."/>
            <person name="Wortman J."/>
            <person name="Nusbaum C."/>
            <person name="Birren B."/>
        </authorList>
    </citation>
    <scope>NUCLEOTIDE SEQUENCE [LARGE SCALE GENOMIC DNA]</scope>
    <source>
        <strain evidence="12 13">ATCC 38327</strain>
    </source>
</reference>
<keyword evidence="8 10" id="KW-0472">Membrane</keyword>
<dbReference type="GO" id="GO:0000139">
    <property type="term" value="C:Golgi membrane"/>
    <property type="evidence" value="ECO:0007669"/>
    <property type="project" value="TreeGrafter"/>
</dbReference>
<evidence type="ECO:0000313" key="12">
    <source>
        <dbReference type="EMBL" id="KNE55503.1"/>
    </source>
</evidence>
<dbReference type="STRING" id="578462.A0A0L0RYU0"/>
<evidence type="ECO:0000256" key="2">
    <source>
        <dbReference type="ARBA" id="ARBA00005441"/>
    </source>
</evidence>
<dbReference type="Pfam" id="PF14360">
    <property type="entry name" value="PAP2_C"/>
    <property type="match status" value="1"/>
</dbReference>
<feature type="transmembrane region" description="Helical" evidence="10">
    <location>
        <begin position="252"/>
        <end position="273"/>
    </location>
</feature>
<evidence type="ECO:0000256" key="4">
    <source>
        <dbReference type="ARBA" id="ARBA00022692"/>
    </source>
</evidence>
<reference evidence="13" key="2">
    <citation type="submission" date="2009-11" db="EMBL/GenBank/DDBJ databases">
        <title>The Genome Sequence of Allomyces macrogynus strain ATCC 38327.</title>
        <authorList>
            <consortium name="The Broad Institute Genome Sequencing Platform"/>
            <person name="Russ C."/>
            <person name="Cuomo C."/>
            <person name="Shea T."/>
            <person name="Young S.K."/>
            <person name="Zeng Q."/>
            <person name="Koehrsen M."/>
            <person name="Haas B."/>
            <person name="Borodovsky M."/>
            <person name="Guigo R."/>
            <person name="Alvarado L."/>
            <person name="Berlin A."/>
            <person name="Borenstein D."/>
            <person name="Chen Z."/>
            <person name="Engels R."/>
            <person name="Freedman E."/>
            <person name="Gellesch M."/>
            <person name="Goldberg J."/>
            <person name="Griggs A."/>
            <person name="Gujja S."/>
            <person name="Heiman D."/>
            <person name="Hepburn T."/>
            <person name="Howarth C."/>
            <person name="Jen D."/>
            <person name="Larson L."/>
            <person name="Lewis B."/>
            <person name="Mehta T."/>
            <person name="Park D."/>
            <person name="Pearson M."/>
            <person name="Roberts A."/>
            <person name="Saif S."/>
            <person name="Shenoy N."/>
            <person name="Sisk P."/>
            <person name="Stolte C."/>
            <person name="Sykes S."/>
            <person name="Walk T."/>
            <person name="White J."/>
            <person name="Yandava C."/>
            <person name="Burger G."/>
            <person name="Gray M.W."/>
            <person name="Holland P.W.H."/>
            <person name="King N."/>
            <person name="Lang F.B.F."/>
            <person name="Roger A.J."/>
            <person name="Ruiz-Trillo I."/>
            <person name="Lander E."/>
            <person name="Nusbaum C."/>
        </authorList>
    </citation>
    <scope>NUCLEOTIDE SEQUENCE [LARGE SCALE GENOMIC DNA]</scope>
    <source>
        <strain evidence="13">ATCC 38327</strain>
    </source>
</reference>
<dbReference type="eggNOG" id="KOG3058">
    <property type="taxonomic scope" value="Eukaryota"/>
</dbReference>
<feature type="compositionally biased region" description="Low complexity" evidence="9">
    <location>
        <begin position="414"/>
        <end position="438"/>
    </location>
</feature>
<feature type="transmembrane region" description="Helical" evidence="10">
    <location>
        <begin position="148"/>
        <end position="163"/>
    </location>
</feature>
<keyword evidence="7" id="KW-0443">Lipid metabolism</keyword>
<evidence type="ECO:0000256" key="9">
    <source>
        <dbReference type="SAM" id="MobiDB-lite"/>
    </source>
</evidence>
<comment type="subcellular location">
    <subcellularLocation>
        <location evidence="1">Membrane</location>
        <topology evidence="1">Multi-pass membrane protein</topology>
    </subcellularLocation>
</comment>
<feature type="transmembrane region" description="Helical" evidence="10">
    <location>
        <begin position="215"/>
        <end position="240"/>
    </location>
</feature>
<keyword evidence="13" id="KW-1185">Reference proteome</keyword>
<feature type="region of interest" description="Disordered" evidence="9">
    <location>
        <begin position="414"/>
        <end position="462"/>
    </location>
</feature>
<dbReference type="InterPro" id="IPR045221">
    <property type="entry name" value="Sphingomyelin_synth-like"/>
</dbReference>
<feature type="transmembrane region" description="Helical" evidence="10">
    <location>
        <begin position="279"/>
        <end position="297"/>
    </location>
</feature>
<dbReference type="GO" id="GO:0047493">
    <property type="term" value="F:ceramide cholinephosphotransferase activity"/>
    <property type="evidence" value="ECO:0007669"/>
    <property type="project" value="TreeGrafter"/>
</dbReference>